<evidence type="ECO:0008006" key="4">
    <source>
        <dbReference type="Google" id="ProtNLM"/>
    </source>
</evidence>
<comment type="similarity">
    <text evidence="1">Belongs to the autoinducer synthase family.</text>
</comment>
<accession>A0A843YHD8</accession>
<proteinExistence type="inferred from homology"/>
<dbReference type="Pfam" id="PF00765">
    <property type="entry name" value="Autoind_synth"/>
    <property type="match status" value="1"/>
</dbReference>
<keyword evidence="3" id="KW-1185">Reference proteome</keyword>
<dbReference type="AlphaFoldDB" id="A0A843YHD8"/>
<comment type="caution">
    <text evidence="2">The sequence shown here is derived from an EMBL/GenBank/DDBJ whole genome shotgun (WGS) entry which is preliminary data.</text>
</comment>
<dbReference type="GO" id="GO:0016740">
    <property type="term" value="F:transferase activity"/>
    <property type="evidence" value="ECO:0007669"/>
    <property type="project" value="InterPro"/>
</dbReference>
<evidence type="ECO:0000256" key="1">
    <source>
        <dbReference type="PROSITE-ProRule" id="PRU00533"/>
    </source>
</evidence>
<keyword evidence="1" id="KW-0071">Autoinducer synthesis</keyword>
<dbReference type="InterPro" id="IPR001690">
    <property type="entry name" value="Autoind_synthase"/>
</dbReference>
<dbReference type="InterPro" id="IPR016181">
    <property type="entry name" value="Acyl_CoA_acyltransferase"/>
</dbReference>
<dbReference type="SUPFAM" id="SSF55729">
    <property type="entry name" value="Acyl-CoA N-acyltransferases (Nat)"/>
    <property type="match status" value="1"/>
</dbReference>
<reference evidence="2 3" key="1">
    <citation type="submission" date="2019-10" db="EMBL/GenBank/DDBJ databases">
        <title>Epibacterium sp. nov., isolated from seawater.</title>
        <authorList>
            <person name="Zhang X."/>
            <person name="Li N."/>
        </authorList>
    </citation>
    <scope>NUCLEOTIDE SEQUENCE [LARGE SCALE GENOMIC DNA]</scope>
    <source>
        <strain evidence="2 3">SM1979</strain>
    </source>
</reference>
<gene>
    <name evidence="2" type="ORF">GFB49_11520</name>
</gene>
<keyword evidence="1" id="KW-0673">Quorum sensing</keyword>
<organism evidence="2 3">
    <name type="scientific">Tritonibacter litoralis</name>
    <dbReference type="NCBI Taxonomy" id="2662264"/>
    <lineage>
        <taxon>Bacteria</taxon>
        <taxon>Pseudomonadati</taxon>
        <taxon>Pseudomonadota</taxon>
        <taxon>Alphaproteobacteria</taxon>
        <taxon>Rhodobacterales</taxon>
        <taxon>Paracoccaceae</taxon>
        <taxon>Tritonibacter</taxon>
    </lineage>
</organism>
<dbReference type="PROSITE" id="PS51187">
    <property type="entry name" value="AUTOINDUCER_SYNTH_2"/>
    <property type="match status" value="1"/>
</dbReference>
<evidence type="ECO:0000313" key="2">
    <source>
        <dbReference type="EMBL" id="MQQ09085.1"/>
    </source>
</evidence>
<dbReference type="Gene3D" id="3.40.630.30">
    <property type="match status" value="1"/>
</dbReference>
<evidence type="ECO:0000313" key="3">
    <source>
        <dbReference type="Proteomes" id="UP000444174"/>
    </source>
</evidence>
<dbReference type="EMBL" id="WIBF01000006">
    <property type="protein sequence ID" value="MQQ09085.1"/>
    <property type="molecule type" value="Genomic_DNA"/>
</dbReference>
<protein>
    <recommendedName>
        <fullName evidence="4">Acyl-homoserine-lactone synthase</fullName>
    </recommendedName>
</protein>
<dbReference type="GO" id="GO:0009372">
    <property type="term" value="P:quorum sensing"/>
    <property type="evidence" value="ECO:0007669"/>
    <property type="project" value="UniProtKB-UniRule"/>
</dbReference>
<dbReference type="RefSeq" id="WP_194269327.1">
    <property type="nucleotide sequence ID" value="NZ_WIBF01000006.1"/>
</dbReference>
<dbReference type="Proteomes" id="UP000444174">
    <property type="component" value="Unassembled WGS sequence"/>
</dbReference>
<sequence length="215" mass="24327">MEISIASFAQSPASWSFFDQYLELRRRKFCSELGWSIWSDDRVELDQYDNPNTFYSYVHEKGVLVAAARLIPADLEWHGWRNLLVDAHKGMVPAIPPGFLPPDFDFTSSFECSRLVVDEDNLPSTSKAHLSALNLLVQGLIHAASLQNGRKMLSLSPPPLKRGLRMAGFDVAFEGAPYTCPDDQRSYRVLSMPVPRMPDEMREIPHFSRQAARVA</sequence>
<name>A0A843YHD8_9RHOB</name>